<comment type="caution">
    <text evidence="3">The sequence shown here is derived from an EMBL/GenBank/DDBJ whole genome shotgun (WGS) entry which is preliminary data.</text>
</comment>
<dbReference type="Pfam" id="PF02655">
    <property type="entry name" value="ATP-grasp_3"/>
    <property type="match status" value="1"/>
</dbReference>
<dbReference type="RefSeq" id="WP_186955635.1">
    <property type="nucleotide sequence ID" value="NZ_JACOFX010000014.1"/>
</dbReference>
<protein>
    <submittedName>
        <fullName evidence="3">ATP-grasp domain-containing protein</fullName>
    </submittedName>
</protein>
<keyword evidence="1" id="KW-0067">ATP-binding</keyword>
<gene>
    <name evidence="3" type="ORF">H8L47_21415</name>
</gene>
<dbReference type="EMBL" id="JACOFX010000014">
    <property type="protein sequence ID" value="MBC3910126.1"/>
    <property type="molecule type" value="Genomic_DNA"/>
</dbReference>
<evidence type="ECO:0000256" key="1">
    <source>
        <dbReference type="PROSITE-ProRule" id="PRU00409"/>
    </source>
</evidence>
<name>A0ABR6ZFG4_9BURK</name>
<evidence type="ECO:0000259" key="2">
    <source>
        <dbReference type="PROSITE" id="PS50975"/>
    </source>
</evidence>
<evidence type="ECO:0000313" key="4">
    <source>
        <dbReference type="Proteomes" id="UP000646911"/>
    </source>
</evidence>
<keyword evidence="4" id="KW-1185">Reference proteome</keyword>
<dbReference type="Gene3D" id="3.30.470.20">
    <property type="entry name" value="ATP-grasp fold, B domain"/>
    <property type="match status" value="1"/>
</dbReference>
<dbReference type="Proteomes" id="UP000646911">
    <property type="component" value="Unassembled WGS sequence"/>
</dbReference>
<evidence type="ECO:0000313" key="3">
    <source>
        <dbReference type="EMBL" id="MBC3910126.1"/>
    </source>
</evidence>
<dbReference type="SUPFAM" id="SSF56059">
    <property type="entry name" value="Glutathione synthetase ATP-binding domain-like"/>
    <property type="match status" value="1"/>
</dbReference>
<proteinExistence type="predicted"/>
<reference evidence="3 4" key="1">
    <citation type="submission" date="2020-08" db="EMBL/GenBank/DDBJ databases">
        <title>Novel species isolated from subtropical streams in China.</title>
        <authorList>
            <person name="Lu H."/>
        </authorList>
    </citation>
    <scope>NUCLEOTIDE SEQUENCE [LARGE SCALE GENOMIC DNA]</scope>
    <source>
        <strain evidence="3 4">NL8W</strain>
    </source>
</reference>
<feature type="domain" description="ATP-grasp" evidence="2">
    <location>
        <begin position="123"/>
        <end position="300"/>
    </location>
</feature>
<dbReference type="InterPro" id="IPR003806">
    <property type="entry name" value="ATP-grasp_PylC-type"/>
</dbReference>
<sequence length="379" mass="42852">MSKPAQRVLIVCHAFWEGLSRLPYVLHQTGCEISVFGPPKNYVSRSKFIRHRFYSSKEIETAMDQLQQHLNQVAEPYDFVLIGDDPVLYALERRREEAWVKEIFPSRAGLGGMDFITSKASFIQRCQQEQIAVPDFEICHDKPSLRVAASRLGYPLVIKEAQGYAGLAVSIVADQKNLELYPLDMPVIAQRFVAGRLGSAAVFYKNGQLLAWFSYYRARTWGALGPSAAIEFCHFPELQQILEKLGCLSGFHGACGVDFIQDDKSGGLVLLEQNFRPTLTVGLGLHAGVDSVAALAGILGIAGSSQTDFRQDTSVSKLLPLFPQDVFRAIEARDWRGLLAWCTHVSWWREMNWRESKLFLFNWRQIIRRLLSSQVRPLR</sequence>
<keyword evidence="1" id="KW-0547">Nucleotide-binding</keyword>
<dbReference type="Gene3D" id="3.30.1490.20">
    <property type="entry name" value="ATP-grasp fold, A domain"/>
    <property type="match status" value="1"/>
</dbReference>
<accession>A0ABR6ZFG4</accession>
<dbReference type="PROSITE" id="PS50975">
    <property type="entry name" value="ATP_GRASP"/>
    <property type="match status" value="1"/>
</dbReference>
<dbReference type="InterPro" id="IPR013815">
    <property type="entry name" value="ATP_grasp_subdomain_1"/>
</dbReference>
<dbReference type="InterPro" id="IPR011761">
    <property type="entry name" value="ATP-grasp"/>
</dbReference>
<organism evidence="3 4">
    <name type="scientific">Undibacterium umbellatum</name>
    <dbReference type="NCBI Taxonomy" id="2762300"/>
    <lineage>
        <taxon>Bacteria</taxon>
        <taxon>Pseudomonadati</taxon>
        <taxon>Pseudomonadota</taxon>
        <taxon>Betaproteobacteria</taxon>
        <taxon>Burkholderiales</taxon>
        <taxon>Oxalobacteraceae</taxon>
        <taxon>Undibacterium</taxon>
    </lineage>
</organism>